<evidence type="ECO:0000259" key="3">
    <source>
        <dbReference type="Pfam" id="PF13351"/>
    </source>
</evidence>
<protein>
    <recommendedName>
        <fullName evidence="5">DUF3945 domain-containing protein</fullName>
    </recommendedName>
</protein>
<gene>
    <name evidence="4" type="ORF">EZS27_036672</name>
</gene>
<dbReference type="InterPro" id="IPR025222">
    <property type="entry name" value="DUF3945"/>
</dbReference>
<name>A0A5J4PUF8_9ZZZZ</name>
<accession>A0A5J4PUF8</accession>
<evidence type="ECO:0000256" key="1">
    <source>
        <dbReference type="SAM" id="MobiDB-lite"/>
    </source>
</evidence>
<proteinExistence type="predicted"/>
<dbReference type="Pfam" id="PF13351">
    <property type="entry name" value="DUF4099"/>
    <property type="match status" value="1"/>
</dbReference>
<feature type="domain" description="DUF3945" evidence="2">
    <location>
        <begin position="127"/>
        <end position="180"/>
    </location>
</feature>
<dbReference type="InterPro" id="IPR025343">
    <property type="entry name" value="DUF4099"/>
</dbReference>
<organism evidence="4">
    <name type="scientific">termite gut metagenome</name>
    <dbReference type="NCBI Taxonomy" id="433724"/>
    <lineage>
        <taxon>unclassified sequences</taxon>
        <taxon>metagenomes</taxon>
        <taxon>organismal metagenomes</taxon>
    </lineage>
</organism>
<dbReference type="Pfam" id="PF13101">
    <property type="entry name" value="DUF3945"/>
    <property type="match status" value="2"/>
</dbReference>
<dbReference type="AlphaFoldDB" id="A0A5J4PUF8"/>
<evidence type="ECO:0008006" key="5">
    <source>
        <dbReference type="Google" id="ProtNLM"/>
    </source>
</evidence>
<sequence>GITRETLEKTGSLDAMLNWQKSPVLLPITAQFNDMTLRTDARLSFRETTEGKLSPVIHALHHEPELDKYYFGMKFTDQDKENLLKTGNLGRIADVQYKQGETTPVFISIDKLTNEVVSVRAEKIKIPESIKGVQLDEKQRQALSEGKPIFVEGMTSKNGKEFSASIQVNAEKRGIEFRFDTDKKQGQRQTENSEVRIPKTLLGTELSDKQRENLKAGQTVYVSGMKDKKGQEFNAYVKVNTEKGKLEFLKWNPDKAQRQGAEITPDNASKTQVAVNSGGKTNEATKNVKEPLKAGQVQPTEKQKRQQNNQRKSQGIRM</sequence>
<feature type="domain" description="DUF3945" evidence="2">
    <location>
        <begin position="199"/>
        <end position="249"/>
    </location>
</feature>
<feature type="compositionally biased region" description="Polar residues" evidence="1">
    <location>
        <begin position="266"/>
        <end position="285"/>
    </location>
</feature>
<comment type="caution">
    <text evidence="4">The sequence shown here is derived from an EMBL/GenBank/DDBJ whole genome shotgun (WGS) entry which is preliminary data.</text>
</comment>
<reference evidence="4" key="1">
    <citation type="submission" date="2019-03" db="EMBL/GenBank/DDBJ databases">
        <title>Single cell metagenomics reveals metabolic interactions within the superorganism composed of flagellate Streblomastix strix and complex community of Bacteroidetes bacteria on its surface.</title>
        <authorList>
            <person name="Treitli S.C."/>
            <person name="Kolisko M."/>
            <person name="Husnik F."/>
            <person name="Keeling P."/>
            <person name="Hampl V."/>
        </authorList>
    </citation>
    <scope>NUCLEOTIDE SEQUENCE</scope>
    <source>
        <strain evidence="4">STM</strain>
    </source>
</reference>
<dbReference type="EMBL" id="SNRY01006530">
    <property type="protein sequence ID" value="KAA6312391.1"/>
    <property type="molecule type" value="Genomic_DNA"/>
</dbReference>
<feature type="domain" description="DUF4099" evidence="3">
    <location>
        <begin position="1"/>
        <end position="68"/>
    </location>
</feature>
<evidence type="ECO:0000259" key="2">
    <source>
        <dbReference type="Pfam" id="PF13101"/>
    </source>
</evidence>
<feature type="region of interest" description="Disordered" evidence="1">
    <location>
        <begin position="257"/>
        <end position="318"/>
    </location>
</feature>
<evidence type="ECO:0000313" key="4">
    <source>
        <dbReference type="EMBL" id="KAA6312391.1"/>
    </source>
</evidence>
<feature type="non-terminal residue" evidence="4">
    <location>
        <position position="1"/>
    </location>
</feature>